<dbReference type="InterPro" id="IPR002372">
    <property type="entry name" value="PQQ_rpt_dom"/>
</dbReference>
<protein>
    <recommendedName>
        <fullName evidence="3">Pyrrolo-quinoline quinone repeat domain-containing protein</fullName>
    </recommendedName>
</protein>
<dbReference type="InterPro" id="IPR018391">
    <property type="entry name" value="PQQ_b-propeller_rpt"/>
</dbReference>
<sequence>MNISDLLDLIEAHDYMADNQISAIRRQLASGSLDMTIEELVQFLLDKQRLTKYQAKKLLSEVKSGVKADSIGASSGRQTSGKWAGDDAAEDFGGGDLGGLDDFPTSGDAMGGDDPLGLGGSGFGTEEEEGDPLGGEEEETGKGKKKKKKKSGHTKKETRKNQWDSPLLLFGGGGLVLLVLVGGLLYFWLMFDSGDEMFQAAEQSYRSGSYVQAATEYEKFIERFPDHPNAPLAEVRYGMSSVWHAVEGGANWESALTTTQKVLPEIDTLPAFDEARPELASLLPEIAGGLAENAQLSSDLDKKKHLAELASASMELVNDPNYLPTSLREAQQSRIDSIEMNLIRVRRDIERDQARNETLAAIEKATAEGKFQEVYQLRRSLLNGYPGLRTDEALNKAVSTAATSLVDQVTPISDFPAPATDDPAMDSTFAQLTFVQHEPALPADPNSDVAVFRLDGTAYAVELNTGRLLWRRYVGVANDAQAITWTSNDGQSLAGLIDSTRNQFLAINKRTGKLVWRQDFGSELFRPQVLDGVIYLAELDGKVWKLSGDSGEVEAAVTLPQKVAAPVGMLSEVAGVYVVAEHSNVFALSTKDLKCVEVVPVGHEVGTITVAPTGTLRHLFLFENAGLEFSFVHLYSVGAGGGQAKLTQDTIRQPGRVVVNPSISDSRVVVTNDRGEVLIYEVNMATKDDPVRLVAATKSDSADPIIGYTGVDRGTLWVCGNRMTRYVMQLSRGSVVRKMVDHDGDTFVAPPMIVGDQIIHARRNSDALGFVVQSQRIAANKLTNIWETTIGTPTAGPAFKLEGAKSPLVVTSRGAVFDLPNVEPGSSQIVDKTQAKLDVTTQHYQFMGAAAVDPKNQVFYPPNDETRSLVVDTTNGKVTARLIAWEIPSTPRDCPPLLWNKHVLVPTKMGQILVVDPITGAADVQPYQPELAFGEQVEWAPPVAVGGGEPSVILSDRLNSLYRLGILDTPEPHLASLEQVKLGESMSGSMAVAGLMLVGVSSQGDHDVLRLFQLPEMAEQPSIEIKSDVIYPPKEAKGRVYCATAGEGLLAIQDDFTLAWSRPLEGRQVVSGPLPIGDKLAVSFAQGEVWLLNANSGEVVQTFDVGEPLVDGLSWSNDQLWAHGYDGTLHRIPVEDAK</sequence>
<name>A0A2S8FPG2_9BACT</name>
<accession>A0A2S8FPG2</accession>
<evidence type="ECO:0000259" key="3">
    <source>
        <dbReference type="Pfam" id="PF13360"/>
    </source>
</evidence>
<feature type="region of interest" description="Disordered" evidence="1">
    <location>
        <begin position="68"/>
        <end position="88"/>
    </location>
</feature>
<keyword evidence="2" id="KW-1133">Transmembrane helix</keyword>
<dbReference type="InterPro" id="IPR011990">
    <property type="entry name" value="TPR-like_helical_dom_sf"/>
</dbReference>
<keyword evidence="2" id="KW-0472">Membrane</keyword>
<dbReference type="AlphaFoldDB" id="A0A2S8FPG2"/>
<dbReference type="Pfam" id="PF13360">
    <property type="entry name" value="PQQ_2"/>
    <property type="match status" value="1"/>
</dbReference>
<evidence type="ECO:0000313" key="5">
    <source>
        <dbReference type="Proteomes" id="UP000238322"/>
    </source>
</evidence>
<dbReference type="EMBL" id="PUHY01000010">
    <property type="protein sequence ID" value="PQO34075.1"/>
    <property type="molecule type" value="Genomic_DNA"/>
</dbReference>
<feature type="region of interest" description="Disordered" evidence="1">
    <location>
        <begin position="103"/>
        <end position="158"/>
    </location>
</feature>
<organism evidence="4 5">
    <name type="scientific">Blastopirellula marina</name>
    <dbReference type="NCBI Taxonomy" id="124"/>
    <lineage>
        <taxon>Bacteria</taxon>
        <taxon>Pseudomonadati</taxon>
        <taxon>Planctomycetota</taxon>
        <taxon>Planctomycetia</taxon>
        <taxon>Pirellulales</taxon>
        <taxon>Pirellulaceae</taxon>
        <taxon>Blastopirellula</taxon>
    </lineage>
</organism>
<proteinExistence type="predicted"/>
<reference evidence="4 5" key="1">
    <citation type="submission" date="2018-02" db="EMBL/GenBank/DDBJ databases">
        <title>Comparative genomes isolates from brazilian mangrove.</title>
        <authorList>
            <person name="Araujo J.E."/>
            <person name="Taketani R.G."/>
            <person name="Silva M.C.P."/>
            <person name="Loureco M.V."/>
            <person name="Andreote F.D."/>
        </authorList>
    </citation>
    <scope>NUCLEOTIDE SEQUENCE [LARGE SCALE GENOMIC DNA]</scope>
    <source>
        <strain evidence="4 5">Hex-1 MGV</strain>
    </source>
</reference>
<evidence type="ECO:0000256" key="1">
    <source>
        <dbReference type="SAM" id="MobiDB-lite"/>
    </source>
</evidence>
<feature type="compositionally biased region" description="Acidic residues" evidence="1">
    <location>
        <begin position="125"/>
        <end position="139"/>
    </location>
</feature>
<feature type="compositionally biased region" description="Basic residues" evidence="1">
    <location>
        <begin position="143"/>
        <end position="158"/>
    </location>
</feature>
<dbReference type="SUPFAM" id="SSF50998">
    <property type="entry name" value="Quinoprotein alcohol dehydrogenase-like"/>
    <property type="match status" value="3"/>
</dbReference>
<feature type="transmembrane region" description="Helical" evidence="2">
    <location>
        <begin position="167"/>
        <end position="189"/>
    </location>
</feature>
<dbReference type="OrthoDB" id="226874at2"/>
<feature type="compositionally biased region" description="Polar residues" evidence="1">
    <location>
        <begin position="72"/>
        <end position="81"/>
    </location>
</feature>
<dbReference type="Gene3D" id="1.25.40.10">
    <property type="entry name" value="Tetratricopeptide repeat domain"/>
    <property type="match status" value="1"/>
</dbReference>
<evidence type="ECO:0000256" key="2">
    <source>
        <dbReference type="SAM" id="Phobius"/>
    </source>
</evidence>
<dbReference type="InterPro" id="IPR015943">
    <property type="entry name" value="WD40/YVTN_repeat-like_dom_sf"/>
</dbReference>
<dbReference type="RefSeq" id="WP_105329743.1">
    <property type="nucleotide sequence ID" value="NZ_PUHY01000010.1"/>
</dbReference>
<gene>
    <name evidence="4" type="ORF">C5Y83_11040</name>
</gene>
<dbReference type="Proteomes" id="UP000238322">
    <property type="component" value="Unassembled WGS sequence"/>
</dbReference>
<dbReference type="PANTHER" id="PTHR34512:SF30">
    <property type="entry name" value="OUTER MEMBRANE PROTEIN ASSEMBLY FACTOR BAMB"/>
    <property type="match status" value="1"/>
</dbReference>
<dbReference type="InterPro" id="IPR011047">
    <property type="entry name" value="Quinoprotein_ADH-like_sf"/>
</dbReference>
<keyword evidence="2" id="KW-0812">Transmembrane</keyword>
<dbReference type="SMART" id="SM00564">
    <property type="entry name" value="PQQ"/>
    <property type="match status" value="5"/>
</dbReference>
<dbReference type="Gene3D" id="2.130.10.10">
    <property type="entry name" value="YVTN repeat-like/Quinoprotein amine dehydrogenase"/>
    <property type="match status" value="2"/>
</dbReference>
<evidence type="ECO:0000313" key="4">
    <source>
        <dbReference type="EMBL" id="PQO34075.1"/>
    </source>
</evidence>
<comment type="caution">
    <text evidence="4">The sequence shown here is derived from an EMBL/GenBank/DDBJ whole genome shotgun (WGS) entry which is preliminary data.</text>
</comment>
<feature type="domain" description="Pyrrolo-quinoline quinone repeat" evidence="3">
    <location>
        <begin position="455"/>
        <end position="554"/>
    </location>
</feature>
<dbReference type="PANTHER" id="PTHR34512">
    <property type="entry name" value="CELL SURFACE PROTEIN"/>
    <property type="match status" value="1"/>
</dbReference>